<keyword evidence="3" id="KW-1185">Reference proteome</keyword>
<evidence type="ECO:0000256" key="1">
    <source>
        <dbReference type="SAM" id="MobiDB-lite"/>
    </source>
</evidence>
<dbReference type="Proteomes" id="UP000789396">
    <property type="component" value="Unassembled WGS sequence"/>
</dbReference>
<organism evidence="2 3">
    <name type="scientific">Racocetra fulgida</name>
    <dbReference type="NCBI Taxonomy" id="60492"/>
    <lineage>
        <taxon>Eukaryota</taxon>
        <taxon>Fungi</taxon>
        <taxon>Fungi incertae sedis</taxon>
        <taxon>Mucoromycota</taxon>
        <taxon>Glomeromycotina</taxon>
        <taxon>Glomeromycetes</taxon>
        <taxon>Diversisporales</taxon>
        <taxon>Gigasporaceae</taxon>
        <taxon>Racocetra</taxon>
    </lineage>
</organism>
<protein>
    <submittedName>
        <fullName evidence="2">7304_t:CDS:1</fullName>
    </submittedName>
</protein>
<feature type="region of interest" description="Disordered" evidence="1">
    <location>
        <begin position="73"/>
        <end position="101"/>
    </location>
</feature>
<evidence type="ECO:0000313" key="3">
    <source>
        <dbReference type="Proteomes" id="UP000789396"/>
    </source>
</evidence>
<feature type="non-terminal residue" evidence="2">
    <location>
        <position position="127"/>
    </location>
</feature>
<feature type="non-terminal residue" evidence="2">
    <location>
        <position position="1"/>
    </location>
</feature>
<sequence>LENNVGSSVVSSDHVDDSVEGFSITENEVSHDFGENSGEKFETKVPVTLGGHANRNYLNSSRSLKRVRVEDSDFDGESYISENDDSSDFGREREDMGSCKKGKECADWVLRSSSRLRSSNSDSVNYK</sequence>
<comment type="caution">
    <text evidence="2">The sequence shown here is derived from an EMBL/GenBank/DDBJ whole genome shotgun (WGS) entry which is preliminary data.</text>
</comment>
<feature type="compositionally biased region" description="Basic and acidic residues" evidence="1">
    <location>
        <begin position="88"/>
        <end position="101"/>
    </location>
</feature>
<feature type="compositionally biased region" description="Low complexity" evidence="1">
    <location>
        <begin position="1"/>
        <end position="12"/>
    </location>
</feature>
<evidence type="ECO:0000313" key="2">
    <source>
        <dbReference type="EMBL" id="CAG8699514.1"/>
    </source>
</evidence>
<reference evidence="2" key="1">
    <citation type="submission" date="2021-06" db="EMBL/GenBank/DDBJ databases">
        <authorList>
            <person name="Kallberg Y."/>
            <person name="Tangrot J."/>
            <person name="Rosling A."/>
        </authorList>
    </citation>
    <scope>NUCLEOTIDE SEQUENCE</scope>
    <source>
        <strain evidence="2">IN212</strain>
    </source>
</reference>
<proteinExistence type="predicted"/>
<feature type="compositionally biased region" description="Acidic residues" evidence="1">
    <location>
        <begin position="73"/>
        <end position="87"/>
    </location>
</feature>
<name>A0A9N9HPP5_9GLOM</name>
<gene>
    <name evidence="2" type="ORF">RFULGI_LOCUS10348</name>
</gene>
<dbReference type="EMBL" id="CAJVPZ010020275">
    <property type="protein sequence ID" value="CAG8699514.1"/>
    <property type="molecule type" value="Genomic_DNA"/>
</dbReference>
<dbReference type="AlphaFoldDB" id="A0A9N9HPP5"/>
<feature type="region of interest" description="Disordered" evidence="1">
    <location>
        <begin position="1"/>
        <end position="20"/>
    </location>
</feature>
<accession>A0A9N9HPP5</accession>